<dbReference type="RefSeq" id="WP_148403795.1">
    <property type="nucleotide sequence ID" value="NZ_VSKK01000002.1"/>
</dbReference>
<dbReference type="InterPro" id="IPR008969">
    <property type="entry name" value="CarboxyPept-like_regulatory"/>
</dbReference>
<dbReference type="OrthoDB" id="1413766at2"/>
<keyword evidence="2" id="KW-1185">Reference proteome</keyword>
<dbReference type="SUPFAM" id="SSF49464">
    <property type="entry name" value="Carboxypeptidase regulatory domain-like"/>
    <property type="match status" value="1"/>
</dbReference>
<dbReference type="Proteomes" id="UP000323720">
    <property type="component" value="Unassembled WGS sequence"/>
</dbReference>
<name>A0A5D0R7P7_9FLAO</name>
<gene>
    <name evidence="1" type="ORF">ES674_09640</name>
</gene>
<proteinExistence type="predicted"/>
<organism evidence="1 2">
    <name type="scientific">Bizionia myxarmorum</name>
    <dbReference type="NCBI Taxonomy" id="291186"/>
    <lineage>
        <taxon>Bacteria</taxon>
        <taxon>Pseudomonadati</taxon>
        <taxon>Bacteroidota</taxon>
        <taxon>Flavobacteriia</taxon>
        <taxon>Flavobacteriales</taxon>
        <taxon>Flavobacteriaceae</taxon>
        <taxon>Bizionia</taxon>
    </lineage>
</organism>
<sequence>MKIQSFFKKSLILLVIIGNNILGFAQVDSTSLIEISGKIIDSKTNDALVFADLVVSDSNIATISNTEGDYLLKIPADFKNGFITITYLGYAEKKIQISDVIANSTIMLDQFATSLEEVNITRPKSAEILVRMMLKRNDDNYMGSNMQMTGFYRETIKKRRQNASLAEAVVSIYKQPNSNTKRDEIDIVKVRKNTNYAKLDTIALKLQGGPFSNLYADIMKYPQYIFSEDNLDNYVYSFDKSTVINDQLVYVVNFKQYPELQMPLYFGKLYIDAKTYALTSAVYSLNVENRELASELFVKRKPRRAKVYPVEANYRVNYRNSNGKWLYSYSNILLTFKVNWQGKLFNSVYTLNSEMAITNWNATDERYSRPDNKLRVLKPTSILLDEASGFSDSEFWGEYNIIEPEKSIESAIQKIQKQLDKS</sequence>
<accession>A0A5D0R7P7</accession>
<comment type="caution">
    <text evidence="1">The sequence shown here is derived from an EMBL/GenBank/DDBJ whole genome shotgun (WGS) entry which is preliminary data.</text>
</comment>
<keyword evidence="1" id="KW-0121">Carboxypeptidase</keyword>
<evidence type="ECO:0000313" key="2">
    <source>
        <dbReference type="Proteomes" id="UP000323720"/>
    </source>
</evidence>
<dbReference type="AlphaFoldDB" id="A0A5D0R7P7"/>
<evidence type="ECO:0000313" key="1">
    <source>
        <dbReference type="EMBL" id="TYB76955.1"/>
    </source>
</evidence>
<reference evidence="1 2" key="1">
    <citation type="submission" date="2019-08" db="EMBL/GenBank/DDBJ databases">
        <title>Genomes of Antarctic Bizionia species.</title>
        <authorList>
            <person name="Bowman J.P."/>
        </authorList>
    </citation>
    <scope>NUCLEOTIDE SEQUENCE [LARGE SCALE GENOMIC DNA]</scope>
    <source>
        <strain evidence="1 2">ADA-4</strain>
    </source>
</reference>
<protein>
    <submittedName>
        <fullName evidence="1">Carboxypeptidase-like regulatory domain-containing protein</fullName>
    </submittedName>
</protein>
<keyword evidence="1" id="KW-0378">Hydrolase</keyword>
<dbReference type="EMBL" id="VSKK01000002">
    <property type="protein sequence ID" value="TYB76955.1"/>
    <property type="molecule type" value="Genomic_DNA"/>
</dbReference>
<keyword evidence="1" id="KW-0645">Protease</keyword>
<dbReference type="GO" id="GO:0004180">
    <property type="term" value="F:carboxypeptidase activity"/>
    <property type="evidence" value="ECO:0007669"/>
    <property type="project" value="UniProtKB-KW"/>
</dbReference>
<dbReference type="Pfam" id="PF13715">
    <property type="entry name" value="CarbopepD_reg_2"/>
    <property type="match status" value="1"/>
</dbReference>